<dbReference type="Gene3D" id="3.30.457.10">
    <property type="entry name" value="Copper amine oxidase-like, N-terminal domain"/>
    <property type="match status" value="1"/>
</dbReference>
<dbReference type="RefSeq" id="WP_305755470.1">
    <property type="nucleotide sequence ID" value="NZ_JAPCKK010000016.1"/>
</dbReference>
<dbReference type="Pfam" id="PF07833">
    <property type="entry name" value="Cu_amine_oxidN1"/>
    <property type="match status" value="1"/>
</dbReference>
<dbReference type="InterPro" id="IPR012854">
    <property type="entry name" value="Cu_amine_oxidase-like_N"/>
</dbReference>
<organism evidence="4 5">
    <name type="scientific">Paenibacillus zeirhizosphaerae</name>
    <dbReference type="NCBI Taxonomy" id="2987519"/>
    <lineage>
        <taxon>Bacteria</taxon>
        <taxon>Bacillati</taxon>
        <taxon>Bacillota</taxon>
        <taxon>Bacilli</taxon>
        <taxon>Bacillales</taxon>
        <taxon>Paenibacillaceae</taxon>
        <taxon>Paenibacillus</taxon>
    </lineage>
</organism>
<evidence type="ECO:0000313" key="5">
    <source>
        <dbReference type="Proteomes" id="UP001241848"/>
    </source>
</evidence>
<protein>
    <submittedName>
        <fullName evidence="4">Copper amine oxidase N-terminal domain-containing protein</fullName>
    </submittedName>
</protein>
<comment type="caution">
    <text evidence="4">The sequence shown here is derived from an EMBL/GenBank/DDBJ whole genome shotgun (WGS) entry which is preliminary data.</text>
</comment>
<evidence type="ECO:0000313" key="4">
    <source>
        <dbReference type="EMBL" id="MDP4097903.1"/>
    </source>
</evidence>
<evidence type="ECO:0000256" key="2">
    <source>
        <dbReference type="SAM" id="SignalP"/>
    </source>
</evidence>
<name>A0ABT9FT51_9BACL</name>
<dbReference type="EMBL" id="JAPCKK010000016">
    <property type="protein sequence ID" value="MDP4097903.1"/>
    <property type="molecule type" value="Genomic_DNA"/>
</dbReference>
<feature type="coiled-coil region" evidence="1">
    <location>
        <begin position="126"/>
        <end position="173"/>
    </location>
</feature>
<keyword evidence="1" id="KW-0175">Coiled coil</keyword>
<sequence>MKFKKKPMVMTALSVLTVSGALFSQSTYAAEAAKTIKAVYNNIGITYNGTAISYDALSEPFMINGTTYLPLRLVGTALNKNVTWDGTNKRVIIADNGSVVDQSTITALNNQMNTLNQELTATHASLTSKTAEIVTLQADIEKLKAEQNHGGDLDKIEEKLNDLYGNYKKTDSEISLSGDTDDITVRIDVDKSEWRDLTTSSKTSLLQDIVDDLLDEYEDADISGGIYDSSKLDSFSVSSSGKVSLSGSTVKELDEMEDELKDDHNKYKNTDARISLGGDEDDITVRIDVDENGWNDLAIATQKRYLQGIVDDLLAEYEGAKITGKIYDSTRLASFTVSSSGKVNLSTDVDLQDIVNQLSNDYGNFYGATFSIKLEGEANDSITIKAYVSKEDWDALSSYRKNQLKSGLLKDALEFFPDAVVYGYIYNKEGTGSYFDRF</sequence>
<proteinExistence type="predicted"/>
<evidence type="ECO:0000259" key="3">
    <source>
        <dbReference type="Pfam" id="PF07833"/>
    </source>
</evidence>
<evidence type="ECO:0000256" key="1">
    <source>
        <dbReference type="SAM" id="Coils"/>
    </source>
</evidence>
<dbReference type="SUPFAM" id="SSF55383">
    <property type="entry name" value="Copper amine oxidase, domain N"/>
    <property type="match status" value="1"/>
</dbReference>
<feature type="domain" description="Copper amine oxidase-like N-terminal" evidence="3">
    <location>
        <begin position="48"/>
        <end position="100"/>
    </location>
</feature>
<reference evidence="4 5" key="1">
    <citation type="submission" date="2022-10" db="EMBL/GenBank/DDBJ databases">
        <title>Paenibacillus description and whole genome data of maize root bacterial community.</title>
        <authorList>
            <person name="Marton D."/>
            <person name="Farkas M."/>
            <person name="Cserhati M."/>
        </authorList>
    </citation>
    <scope>NUCLEOTIDE SEQUENCE [LARGE SCALE GENOMIC DNA]</scope>
    <source>
        <strain evidence="4 5">P96</strain>
    </source>
</reference>
<gene>
    <name evidence="4" type="ORF">OIN60_14095</name>
</gene>
<dbReference type="InterPro" id="IPR036582">
    <property type="entry name" value="Mao_N_sf"/>
</dbReference>
<accession>A0ABT9FT51</accession>
<feature type="signal peptide" evidence="2">
    <location>
        <begin position="1"/>
        <end position="29"/>
    </location>
</feature>
<feature type="chain" id="PRO_5047217898" evidence="2">
    <location>
        <begin position="30"/>
        <end position="438"/>
    </location>
</feature>
<keyword evidence="5" id="KW-1185">Reference proteome</keyword>
<dbReference type="Proteomes" id="UP001241848">
    <property type="component" value="Unassembled WGS sequence"/>
</dbReference>
<keyword evidence="2" id="KW-0732">Signal</keyword>